<feature type="domain" description="HTH tetR-type" evidence="3">
    <location>
        <begin position="15"/>
        <end position="75"/>
    </location>
</feature>
<dbReference type="Proteomes" id="UP001209076">
    <property type="component" value="Unassembled WGS sequence"/>
</dbReference>
<dbReference type="PANTHER" id="PTHR43479">
    <property type="entry name" value="ACREF/ENVCD OPERON REPRESSOR-RELATED"/>
    <property type="match status" value="1"/>
</dbReference>
<evidence type="ECO:0000313" key="4">
    <source>
        <dbReference type="EMBL" id="MCU0104748.1"/>
    </source>
</evidence>
<dbReference type="SUPFAM" id="SSF46689">
    <property type="entry name" value="Homeodomain-like"/>
    <property type="match status" value="1"/>
</dbReference>
<protein>
    <submittedName>
        <fullName evidence="4">TetR/AcrR family transcriptional regulator</fullName>
    </submittedName>
</protein>
<organism evidence="4 5">
    <name type="scientific">Paracholeplasma vituli</name>
    <dbReference type="NCBI Taxonomy" id="69473"/>
    <lineage>
        <taxon>Bacteria</taxon>
        <taxon>Bacillati</taxon>
        <taxon>Mycoplasmatota</taxon>
        <taxon>Mollicutes</taxon>
        <taxon>Acholeplasmatales</taxon>
        <taxon>Acholeplasmataceae</taxon>
        <taxon>Paracholeplasma</taxon>
    </lineage>
</organism>
<name>A0ABT2PVK7_9MOLU</name>
<accession>A0ABT2PVK7</accession>
<keyword evidence="5" id="KW-1185">Reference proteome</keyword>
<proteinExistence type="predicted"/>
<dbReference type="PANTHER" id="PTHR43479:SF11">
    <property type="entry name" value="ACREF_ENVCD OPERON REPRESSOR-RELATED"/>
    <property type="match status" value="1"/>
</dbReference>
<dbReference type="PRINTS" id="PR00455">
    <property type="entry name" value="HTHTETR"/>
</dbReference>
<dbReference type="Pfam" id="PF00440">
    <property type="entry name" value="TetR_N"/>
    <property type="match status" value="1"/>
</dbReference>
<dbReference type="InterPro" id="IPR001647">
    <property type="entry name" value="HTH_TetR"/>
</dbReference>
<dbReference type="InterPro" id="IPR036271">
    <property type="entry name" value="Tet_transcr_reg_TetR-rel_C_sf"/>
</dbReference>
<dbReference type="SUPFAM" id="SSF48498">
    <property type="entry name" value="Tetracyclin repressor-like, C-terminal domain"/>
    <property type="match status" value="1"/>
</dbReference>
<keyword evidence="1 2" id="KW-0238">DNA-binding</keyword>
<dbReference type="InterPro" id="IPR023772">
    <property type="entry name" value="DNA-bd_HTH_TetR-type_CS"/>
</dbReference>
<dbReference type="RefSeq" id="WP_262095998.1">
    <property type="nucleotide sequence ID" value="NZ_JAOEGN010000005.1"/>
</dbReference>
<comment type="caution">
    <text evidence="4">The sequence shown here is derived from an EMBL/GenBank/DDBJ whole genome shotgun (WGS) entry which is preliminary data.</text>
</comment>
<dbReference type="InterPro" id="IPR050624">
    <property type="entry name" value="HTH-type_Tx_Regulator"/>
</dbReference>
<evidence type="ECO:0000259" key="3">
    <source>
        <dbReference type="PROSITE" id="PS50977"/>
    </source>
</evidence>
<gene>
    <name evidence="4" type="ORF">N7603_03670</name>
</gene>
<evidence type="ECO:0000256" key="2">
    <source>
        <dbReference type="PROSITE-ProRule" id="PRU00335"/>
    </source>
</evidence>
<evidence type="ECO:0000313" key="5">
    <source>
        <dbReference type="Proteomes" id="UP001209076"/>
    </source>
</evidence>
<dbReference type="PROSITE" id="PS01081">
    <property type="entry name" value="HTH_TETR_1"/>
    <property type="match status" value="1"/>
</dbReference>
<reference evidence="5" key="1">
    <citation type="submission" date="2023-07" db="EMBL/GenBank/DDBJ databases">
        <title>Novel Mycoplasma species identified in domestic and wild animals.</title>
        <authorList>
            <person name="Volokhov D.V."/>
            <person name="Furtak V.A."/>
            <person name="Zagorodnyaya T.A."/>
        </authorList>
    </citation>
    <scope>NUCLEOTIDE SEQUENCE [LARGE SCALE GENOMIC DNA]</scope>
    <source>
        <strain evidence="5">92-19</strain>
    </source>
</reference>
<dbReference type="PROSITE" id="PS50977">
    <property type="entry name" value="HTH_TETR_2"/>
    <property type="match status" value="1"/>
</dbReference>
<evidence type="ECO:0000256" key="1">
    <source>
        <dbReference type="ARBA" id="ARBA00023125"/>
    </source>
</evidence>
<feature type="DNA-binding region" description="H-T-H motif" evidence="2">
    <location>
        <begin position="38"/>
        <end position="57"/>
    </location>
</feature>
<sequence length="202" mass="23622">MEKMNYRLPKRKDGLKTFNKIINSGKKLFSKQGYQATSINEIIDKAKIATGTFYIYFDDKLALYVYLLHQYRLKIGEAINDAIKDAPTRYEQERLGIKAFLKFAWQEPLSYRIIWESMFVDKEIFKDYYQNFSKAYVDKLSVSVAQGEVDGQIDLETLSYILMGISNFVGLQVLFRETLTDMDLDKIVDQVMYVLKQGMFTN</sequence>
<dbReference type="InterPro" id="IPR009057">
    <property type="entry name" value="Homeodomain-like_sf"/>
</dbReference>
<dbReference type="Gene3D" id="1.10.357.10">
    <property type="entry name" value="Tetracycline Repressor, domain 2"/>
    <property type="match status" value="1"/>
</dbReference>
<dbReference type="EMBL" id="JAOEGN010000005">
    <property type="protein sequence ID" value="MCU0104748.1"/>
    <property type="molecule type" value="Genomic_DNA"/>
</dbReference>